<organism evidence="2 3">
    <name type="scientific">Labrys monachus</name>
    <dbReference type="NCBI Taxonomy" id="217067"/>
    <lineage>
        <taxon>Bacteria</taxon>
        <taxon>Pseudomonadati</taxon>
        <taxon>Pseudomonadota</taxon>
        <taxon>Alphaproteobacteria</taxon>
        <taxon>Hyphomicrobiales</taxon>
        <taxon>Xanthobacteraceae</taxon>
        <taxon>Labrys</taxon>
    </lineage>
</organism>
<comment type="caution">
    <text evidence="2">The sequence shown here is derived from an EMBL/GenBank/DDBJ whole genome shotgun (WGS) entry which is preliminary data.</text>
</comment>
<keyword evidence="2" id="KW-0830">Ubiquinone</keyword>
<sequence length="241" mass="26648">MTDAVARQRAYYEATAASYDAAHMEREHLVALHLLSAFIEMAGIRSVLDVGAGTGRAMRFLKARFPDLLIKGIEPVAGLRRQGHLQGIPEEDLIFGDGGALPFEDGSFDLVCEFGVLHHVPRPQVVVAEMIRVAAKMVAISDCNFMGQGPSWLRTIKWMLWRARLWPLADWLKTRGKGYTYSEGDGIAYSYSIFQNVEQLRATWKEVGVIATAPNHAKDAGPMKGASHALLIAQSRLREPS</sequence>
<dbReference type="Gene3D" id="3.40.50.150">
    <property type="entry name" value="Vaccinia Virus protein VP39"/>
    <property type="match status" value="1"/>
</dbReference>
<dbReference type="InterPro" id="IPR013216">
    <property type="entry name" value="Methyltransf_11"/>
</dbReference>
<dbReference type="RefSeq" id="WP_307432494.1">
    <property type="nucleotide sequence ID" value="NZ_JAUSVK010000001.1"/>
</dbReference>
<evidence type="ECO:0000259" key="1">
    <source>
        <dbReference type="Pfam" id="PF08241"/>
    </source>
</evidence>
<dbReference type="CDD" id="cd02440">
    <property type="entry name" value="AdoMet_MTases"/>
    <property type="match status" value="1"/>
</dbReference>
<dbReference type="InterPro" id="IPR029063">
    <property type="entry name" value="SAM-dependent_MTases_sf"/>
</dbReference>
<evidence type="ECO:0000313" key="2">
    <source>
        <dbReference type="EMBL" id="MDQ0394785.1"/>
    </source>
</evidence>
<proteinExistence type="predicted"/>
<dbReference type="Proteomes" id="UP001237448">
    <property type="component" value="Unassembled WGS sequence"/>
</dbReference>
<name>A0ABU0FL63_9HYPH</name>
<gene>
    <name evidence="2" type="ORF">J3R73_004577</name>
</gene>
<reference evidence="2 3" key="1">
    <citation type="submission" date="2023-07" db="EMBL/GenBank/DDBJ databases">
        <title>Genomic Encyclopedia of Type Strains, Phase IV (KMG-IV): sequencing the most valuable type-strain genomes for metagenomic binning, comparative biology and taxonomic classification.</title>
        <authorList>
            <person name="Goeker M."/>
        </authorList>
    </citation>
    <scope>NUCLEOTIDE SEQUENCE [LARGE SCALE GENOMIC DNA]</scope>
    <source>
        <strain evidence="2 3">DSM 5896</strain>
    </source>
</reference>
<dbReference type="EMBL" id="JAUSVK010000001">
    <property type="protein sequence ID" value="MDQ0394785.1"/>
    <property type="molecule type" value="Genomic_DNA"/>
</dbReference>
<dbReference type="Pfam" id="PF08241">
    <property type="entry name" value="Methyltransf_11"/>
    <property type="match status" value="1"/>
</dbReference>
<protein>
    <submittedName>
        <fullName evidence="2">Ubiquinone/menaquinone biosynthesis C-methylase UbiE</fullName>
    </submittedName>
</protein>
<evidence type="ECO:0000313" key="3">
    <source>
        <dbReference type="Proteomes" id="UP001237448"/>
    </source>
</evidence>
<keyword evidence="3" id="KW-1185">Reference proteome</keyword>
<dbReference type="SUPFAM" id="SSF53335">
    <property type="entry name" value="S-adenosyl-L-methionine-dependent methyltransferases"/>
    <property type="match status" value="1"/>
</dbReference>
<feature type="domain" description="Methyltransferase type 11" evidence="1">
    <location>
        <begin position="48"/>
        <end position="134"/>
    </location>
</feature>
<accession>A0ABU0FL63</accession>